<dbReference type="SUPFAM" id="SSF47473">
    <property type="entry name" value="EF-hand"/>
    <property type="match status" value="1"/>
</dbReference>
<dbReference type="AlphaFoldDB" id="A0A0P1AUF4"/>
<dbReference type="OMA" id="MTQCAVI"/>
<reference evidence="4" key="1">
    <citation type="submission" date="2014-09" db="EMBL/GenBank/DDBJ databases">
        <authorList>
            <person name="Sharma Rahul"/>
            <person name="Thines Marco"/>
        </authorList>
    </citation>
    <scope>NUCLEOTIDE SEQUENCE [LARGE SCALE GENOMIC DNA]</scope>
</reference>
<feature type="compositionally biased region" description="Low complexity" evidence="1">
    <location>
        <begin position="412"/>
        <end position="431"/>
    </location>
</feature>
<dbReference type="GeneID" id="36397363"/>
<protein>
    <submittedName>
        <fullName evidence="3">EF-hand domain pair</fullName>
    </submittedName>
</protein>
<feature type="compositionally biased region" description="Polar residues" evidence="1">
    <location>
        <begin position="69"/>
        <end position="83"/>
    </location>
</feature>
<feature type="compositionally biased region" description="Polar residues" evidence="1">
    <location>
        <begin position="129"/>
        <end position="138"/>
    </location>
</feature>
<evidence type="ECO:0000313" key="4">
    <source>
        <dbReference type="Proteomes" id="UP000054928"/>
    </source>
</evidence>
<feature type="region of interest" description="Disordered" evidence="1">
    <location>
        <begin position="188"/>
        <end position="303"/>
    </location>
</feature>
<dbReference type="Proteomes" id="UP000054928">
    <property type="component" value="Unassembled WGS sequence"/>
</dbReference>
<dbReference type="InterPro" id="IPR011992">
    <property type="entry name" value="EF-hand-dom_pair"/>
</dbReference>
<feature type="region of interest" description="Disordered" evidence="1">
    <location>
        <begin position="122"/>
        <end position="176"/>
    </location>
</feature>
<dbReference type="EMBL" id="CCYD01001864">
    <property type="protein sequence ID" value="CEG45978.1"/>
    <property type="molecule type" value="Genomic_DNA"/>
</dbReference>
<dbReference type="GO" id="GO:0005509">
    <property type="term" value="F:calcium ion binding"/>
    <property type="evidence" value="ECO:0007669"/>
    <property type="project" value="InterPro"/>
</dbReference>
<organism evidence="3 4">
    <name type="scientific">Plasmopara halstedii</name>
    <name type="common">Downy mildew of sunflower</name>
    <dbReference type="NCBI Taxonomy" id="4781"/>
    <lineage>
        <taxon>Eukaryota</taxon>
        <taxon>Sar</taxon>
        <taxon>Stramenopiles</taxon>
        <taxon>Oomycota</taxon>
        <taxon>Peronosporomycetes</taxon>
        <taxon>Peronosporales</taxon>
        <taxon>Peronosporaceae</taxon>
        <taxon>Plasmopara</taxon>
    </lineage>
</organism>
<evidence type="ECO:0000256" key="1">
    <source>
        <dbReference type="SAM" id="MobiDB-lite"/>
    </source>
</evidence>
<feature type="region of interest" description="Disordered" evidence="1">
    <location>
        <begin position="384"/>
        <end position="436"/>
    </location>
</feature>
<dbReference type="OrthoDB" id="74075at2759"/>
<accession>A0A0P1AUF4</accession>
<feature type="compositionally biased region" description="Basic and acidic residues" evidence="1">
    <location>
        <begin position="226"/>
        <end position="236"/>
    </location>
</feature>
<evidence type="ECO:0000313" key="3">
    <source>
        <dbReference type="EMBL" id="CEG45978.1"/>
    </source>
</evidence>
<feature type="compositionally biased region" description="Polar residues" evidence="1">
    <location>
        <begin position="188"/>
        <end position="198"/>
    </location>
</feature>
<feature type="compositionally biased region" description="Low complexity" evidence="1">
    <location>
        <begin position="16"/>
        <end position="28"/>
    </location>
</feature>
<feature type="compositionally biased region" description="Polar residues" evidence="1">
    <location>
        <begin position="398"/>
        <end position="411"/>
    </location>
</feature>
<proteinExistence type="predicted"/>
<dbReference type="RefSeq" id="XP_024582347.1">
    <property type="nucleotide sequence ID" value="XM_024716784.1"/>
</dbReference>
<dbReference type="PROSITE" id="PS50222">
    <property type="entry name" value="EF_HAND_2"/>
    <property type="match status" value="1"/>
</dbReference>
<feature type="compositionally biased region" description="Basic residues" evidence="1">
    <location>
        <begin position="139"/>
        <end position="153"/>
    </location>
</feature>
<feature type="compositionally biased region" description="Polar residues" evidence="1">
    <location>
        <begin position="157"/>
        <end position="170"/>
    </location>
</feature>
<dbReference type="STRING" id="4781.A0A0P1AUF4"/>
<feature type="region of interest" description="Disordered" evidence="1">
    <location>
        <begin position="1"/>
        <end position="96"/>
    </location>
</feature>
<feature type="domain" description="EF-hand" evidence="2">
    <location>
        <begin position="312"/>
        <end position="347"/>
    </location>
</feature>
<evidence type="ECO:0000259" key="2">
    <source>
        <dbReference type="PROSITE" id="PS50222"/>
    </source>
</evidence>
<feature type="compositionally biased region" description="Low complexity" evidence="1">
    <location>
        <begin position="280"/>
        <end position="299"/>
    </location>
</feature>
<feature type="compositionally biased region" description="Polar residues" evidence="1">
    <location>
        <begin position="239"/>
        <end position="251"/>
    </location>
</feature>
<name>A0A0P1AUF4_PLAHL</name>
<dbReference type="InterPro" id="IPR002048">
    <property type="entry name" value="EF_hand_dom"/>
</dbReference>
<sequence>MTQQMQFTRSLGDKQTTTTAWTSSSSSSPPRIVTFARQKKPPSPVVYQSRAQKEYSANQSEELPRRQQPHTQITTQRDGSSAKSIALRSKPRKPAWDADVSHNLTLFDASLKKSILFQPRATGDHVDDTSQSLAQSQVTKRKKKAHSRSKLVRYRSGPSSVYSQQRQSVHWPQRKPKDFVQQNIVHLTGQQMYTPSKQSKTRSRNQEEASKRQSTFQVGRPLRKSHTLEKAARTEQDSNDAPSLEVSSQLYSPPATEHLSALPIDGSPPNKVMSSSVYLSPQRSQQSHSSSRSPSSRRISTNRVYRTHVQSHRDNYLAQVFRVLDRDHKKRIGVNQVLQGLRLLSLPATHSQISDYIYLIHEGLYDSIDLEEWEILVSTLDAASRPAESPRKAHAGSKNATTSRSPFSHQVSLPPSSPRSTSPHSRYRPSSASSLNQNDLVSAGANQTTHDIESCHVTSIQREPAKHQPLSDDDPYLKEIQNRIEEMFDKAQALRLAPEATNIQFADDLDRSRSDRVLKRATRVVYNLRASLFPLVHQAESILRELQQRHCANLSLFLPPNDMAAIARNSDVLATAILDDILLDTVQLLNDEEKQKSRYQLQVHHAGQLDNVMNRILEIEREEDNMIHQGLDMKYQSVNIKRDHSPVLPPEDHAKVYQHECAETPKLTLPLEVVMNISASDDDSDQLSPGVVGTQIFEKSECASTRDNSLAQQVVLPGIIANTSILEGKRLQLIERRRRKFEHHRRLVESSLAESGMTQCAVIEILEGILVDVGHAADQFAVKSCTLVFTYLLQSLAECLTKDKKRYVVLYSTVAEGTFTFTLEIVESPTSARSPRHRRNLINGAFLVSISPGEAAGSSGAAL</sequence>
<keyword evidence="4" id="KW-1185">Reference proteome</keyword>
<feature type="compositionally biased region" description="Polar residues" evidence="1">
    <location>
        <begin position="1"/>
        <end position="15"/>
    </location>
</feature>